<dbReference type="RefSeq" id="XP_040777714.1">
    <property type="nucleotide sequence ID" value="XM_040924089.1"/>
</dbReference>
<gene>
    <name evidence="1" type="ORF">M406DRAFT_39069</name>
</gene>
<dbReference type="GeneID" id="63841218"/>
<keyword evidence="2" id="KW-1185">Reference proteome</keyword>
<reference evidence="1" key="1">
    <citation type="journal article" date="2020" name="Phytopathology">
        <title>Genome sequence of the chestnut blight fungus Cryphonectria parasitica EP155: A fundamental resource for an archetypical invasive plant pathogen.</title>
        <authorList>
            <person name="Crouch J.A."/>
            <person name="Dawe A."/>
            <person name="Aerts A."/>
            <person name="Barry K."/>
            <person name="Churchill A.C.L."/>
            <person name="Grimwood J."/>
            <person name="Hillman B."/>
            <person name="Milgroom M.G."/>
            <person name="Pangilinan J."/>
            <person name="Smith M."/>
            <person name="Salamov A."/>
            <person name="Schmutz J."/>
            <person name="Yadav J."/>
            <person name="Grigoriev I.V."/>
            <person name="Nuss D."/>
        </authorList>
    </citation>
    <scope>NUCLEOTIDE SEQUENCE</scope>
    <source>
        <strain evidence="1">EP155</strain>
    </source>
</reference>
<organism evidence="1 2">
    <name type="scientific">Cryphonectria parasitica (strain ATCC 38755 / EP155)</name>
    <dbReference type="NCBI Taxonomy" id="660469"/>
    <lineage>
        <taxon>Eukaryota</taxon>
        <taxon>Fungi</taxon>
        <taxon>Dikarya</taxon>
        <taxon>Ascomycota</taxon>
        <taxon>Pezizomycotina</taxon>
        <taxon>Sordariomycetes</taxon>
        <taxon>Sordariomycetidae</taxon>
        <taxon>Diaporthales</taxon>
        <taxon>Cryphonectriaceae</taxon>
        <taxon>Cryphonectria-Endothia species complex</taxon>
        <taxon>Cryphonectria</taxon>
    </lineage>
</organism>
<dbReference type="Proteomes" id="UP000803844">
    <property type="component" value="Unassembled WGS sequence"/>
</dbReference>
<comment type="caution">
    <text evidence="1">The sequence shown here is derived from an EMBL/GenBank/DDBJ whole genome shotgun (WGS) entry which is preliminary data.</text>
</comment>
<dbReference type="EMBL" id="MU032346">
    <property type="protein sequence ID" value="KAF3766753.1"/>
    <property type="molecule type" value="Genomic_DNA"/>
</dbReference>
<dbReference type="AlphaFoldDB" id="A0A9P4Y4V9"/>
<dbReference type="OrthoDB" id="63112at2759"/>
<dbReference type="GO" id="GO:0001682">
    <property type="term" value="P:tRNA 5'-leader removal"/>
    <property type="evidence" value="ECO:0007669"/>
    <property type="project" value="InterPro"/>
</dbReference>
<dbReference type="GO" id="GO:0030681">
    <property type="term" value="C:multimeric ribonuclease P complex"/>
    <property type="evidence" value="ECO:0007669"/>
    <property type="project" value="TreeGrafter"/>
</dbReference>
<sequence length="343" mass="38909">MLSFGEPTVYERSKCFFTYGRMPYLDPNQPPTKWMSKGKPWSTLVTHDFIRRVDLILPQETWHLLRETLLGVSIPPPEFHRITMSLSQILQGEFFTEYIKIGQLTMFLEKETYERAGLVGKPYGAKGNRGLRPRWVVHFDLRSPSMFQGKKGFDRLIHACKDVLDEPRTWLFRNVSSIVPIPNPLNAFHPIKCKASPEICEGLKVTLPPLEPPSDLVTDLGTNNLPEAVADIYEWLSLVRLQSPRITAADAIDPFLSRYETPGSPDEQSVTKLCTISWEGLLPPSFAQELLADVISKLPSRGWVSLSVSSFSKTLYGDAAESTFLRPPGAPKEYFLWDIKSHE</sequence>
<accession>A0A9P4Y4V9</accession>
<name>A0A9P4Y4V9_CRYP1</name>
<dbReference type="PANTHER" id="PTHR15396:SF1">
    <property type="entry name" value="RIBONUCLEASE P PROTEIN SUBUNIT P40"/>
    <property type="match status" value="1"/>
</dbReference>
<dbReference type="GO" id="GO:0000171">
    <property type="term" value="F:ribonuclease MRP activity"/>
    <property type="evidence" value="ECO:0007669"/>
    <property type="project" value="TreeGrafter"/>
</dbReference>
<evidence type="ECO:0000313" key="1">
    <source>
        <dbReference type="EMBL" id="KAF3766753.1"/>
    </source>
</evidence>
<protein>
    <submittedName>
        <fullName evidence="1">Uncharacterized protein</fullName>
    </submittedName>
</protein>
<dbReference type="Pfam" id="PF08584">
    <property type="entry name" value="Ribonuc_P_40"/>
    <property type="match status" value="1"/>
</dbReference>
<dbReference type="PANTHER" id="PTHR15396">
    <property type="entry name" value="RIBONUCLEASE P PROTEIN SUBUNIT P40"/>
    <property type="match status" value="1"/>
</dbReference>
<dbReference type="GO" id="GO:0004526">
    <property type="term" value="F:ribonuclease P activity"/>
    <property type="evidence" value="ECO:0007669"/>
    <property type="project" value="TreeGrafter"/>
</dbReference>
<dbReference type="GO" id="GO:0000172">
    <property type="term" value="C:ribonuclease MRP complex"/>
    <property type="evidence" value="ECO:0007669"/>
    <property type="project" value="TreeGrafter"/>
</dbReference>
<evidence type="ECO:0000313" key="2">
    <source>
        <dbReference type="Proteomes" id="UP000803844"/>
    </source>
</evidence>
<dbReference type="GO" id="GO:0000447">
    <property type="term" value="P:endonucleolytic cleavage in ITS1 to separate SSU-rRNA from 5.8S rRNA and LSU-rRNA from tricistronic rRNA transcript (SSU-rRNA, 5.8S rRNA, LSU-rRNA)"/>
    <property type="evidence" value="ECO:0007669"/>
    <property type="project" value="TreeGrafter"/>
</dbReference>
<proteinExistence type="predicted"/>
<dbReference type="InterPro" id="IPR013893">
    <property type="entry name" value="RNase_P_Rpp40"/>
</dbReference>